<dbReference type="Gene3D" id="1.10.443.10">
    <property type="entry name" value="Intergrase catalytic core"/>
    <property type="match status" value="1"/>
</dbReference>
<dbReference type="PROSITE" id="PS51898">
    <property type="entry name" value="TYR_RECOMBINASE"/>
    <property type="match status" value="1"/>
</dbReference>
<feature type="domain" description="Tyr recombinase" evidence="2">
    <location>
        <begin position="145"/>
        <end position="351"/>
    </location>
</feature>
<dbReference type="Pfam" id="PF00589">
    <property type="entry name" value="Phage_integrase"/>
    <property type="match status" value="1"/>
</dbReference>
<dbReference type="GO" id="GO:0006310">
    <property type="term" value="P:DNA recombination"/>
    <property type="evidence" value="ECO:0007669"/>
    <property type="project" value="UniProtKB-KW"/>
</dbReference>
<evidence type="ECO:0000313" key="3">
    <source>
        <dbReference type="EMBL" id="MBC4019209.1"/>
    </source>
</evidence>
<evidence type="ECO:0000259" key="2">
    <source>
        <dbReference type="PROSITE" id="PS51898"/>
    </source>
</evidence>
<keyword evidence="1" id="KW-0233">DNA recombination</keyword>
<dbReference type="RefSeq" id="WP_186773934.1">
    <property type="nucleotide sequence ID" value="NZ_JACOMF010000140.1"/>
</dbReference>
<dbReference type="InterPro" id="IPR013762">
    <property type="entry name" value="Integrase-like_cat_sf"/>
</dbReference>
<comment type="caution">
    <text evidence="3">The sequence shown here is derived from an EMBL/GenBank/DDBJ whole genome shotgun (WGS) entry which is preliminary data.</text>
</comment>
<dbReference type="Proteomes" id="UP000600101">
    <property type="component" value="Unassembled WGS sequence"/>
</dbReference>
<protein>
    <submittedName>
        <fullName evidence="3">Site-specific integrase</fullName>
    </submittedName>
</protein>
<name>A0A9X0UFS9_9PROT</name>
<evidence type="ECO:0000256" key="1">
    <source>
        <dbReference type="ARBA" id="ARBA00023172"/>
    </source>
</evidence>
<dbReference type="GO" id="GO:0015074">
    <property type="term" value="P:DNA integration"/>
    <property type="evidence" value="ECO:0007669"/>
    <property type="project" value="InterPro"/>
</dbReference>
<evidence type="ECO:0000313" key="4">
    <source>
        <dbReference type="Proteomes" id="UP000600101"/>
    </source>
</evidence>
<dbReference type="InterPro" id="IPR011010">
    <property type="entry name" value="DNA_brk_join_enz"/>
</dbReference>
<accession>A0A9X0UFS9</accession>
<sequence>MSRREGRSVFSTGETGRRMRPATVKTRLFAVRQAAAALVRSGYDPTTITSLRSLVDPVRNSGVILDYFHDRATARLPPGQREQAVIGGQLAVIADTLAIIARFHVPRDGEPLPEATLIQLAEWRKAARPRCQGSMSGKARERLRQLIQPLTRSRLLVLPEDMRKAASGDPSSRHDVARKVMLAAAIEILLVCPLRKANLARLRIDRHLQRTDRRGRRISHIVIDEAEVKNEAPIEWPVPQGTADLLETWLTQWRPHLLGDDTANPYLFPGRAPGTYASENGLGNAITGLLHRQIGVKVNPHLLRHFAAWRHLRRHPGEYEIIRRVLGHRSIETTVKFYCGLEAESAARHFHAGLELDRKEARGIVALSRPRSRRGHRSARQGG</sequence>
<dbReference type="InterPro" id="IPR002104">
    <property type="entry name" value="Integrase_catalytic"/>
</dbReference>
<dbReference type="EMBL" id="JACOMF010000140">
    <property type="protein sequence ID" value="MBC4019209.1"/>
    <property type="molecule type" value="Genomic_DNA"/>
</dbReference>
<dbReference type="GO" id="GO:0003677">
    <property type="term" value="F:DNA binding"/>
    <property type="evidence" value="ECO:0007669"/>
    <property type="project" value="InterPro"/>
</dbReference>
<dbReference type="SUPFAM" id="SSF56349">
    <property type="entry name" value="DNA breaking-rejoining enzymes"/>
    <property type="match status" value="1"/>
</dbReference>
<proteinExistence type="predicted"/>
<gene>
    <name evidence="3" type="ORF">H7965_28745</name>
</gene>
<keyword evidence="4" id="KW-1185">Reference proteome</keyword>
<dbReference type="AlphaFoldDB" id="A0A9X0UFS9"/>
<dbReference type="CDD" id="cd00397">
    <property type="entry name" value="DNA_BRE_C"/>
    <property type="match status" value="1"/>
</dbReference>
<reference evidence="3" key="1">
    <citation type="submission" date="2020-08" db="EMBL/GenBank/DDBJ databases">
        <authorList>
            <person name="Hu Y."/>
            <person name="Nguyen S.V."/>
            <person name="Li F."/>
            <person name="Fanning S."/>
        </authorList>
    </citation>
    <scope>NUCLEOTIDE SEQUENCE</scope>
    <source>
        <strain evidence="3">SYSU D8009</strain>
    </source>
</reference>
<organism evidence="3 4">
    <name type="scientific">Siccirubricoccus deserti</name>
    <dbReference type="NCBI Taxonomy" id="2013562"/>
    <lineage>
        <taxon>Bacteria</taxon>
        <taxon>Pseudomonadati</taxon>
        <taxon>Pseudomonadota</taxon>
        <taxon>Alphaproteobacteria</taxon>
        <taxon>Acetobacterales</taxon>
        <taxon>Roseomonadaceae</taxon>
        <taxon>Siccirubricoccus</taxon>
    </lineage>
</organism>